<organism evidence="2 3">
    <name type="scientific">Cicer arietinum</name>
    <name type="common">Chickpea</name>
    <name type="synonym">Garbanzo</name>
    <dbReference type="NCBI Taxonomy" id="3827"/>
    <lineage>
        <taxon>Eukaryota</taxon>
        <taxon>Viridiplantae</taxon>
        <taxon>Streptophyta</taxon>
        <taxon>Embryophyta</taxon>
        <taxon>Tracheophyta</taxon>
        <taxon>Spermatophyta</taxon>
        <taxon>Magnoliopsida</taxon>
        <taxon>eudicotyledons</taxon>
        <taxon>Gunneridae</taxon>
        <taxon>Pentapetalae</taxon>
        <taxon>rosids</taxon>
        <taxon>fabids</taxon>
        <taxon>Fabales</taxon>
        <taxon>Fabaceae</taxon>
        <taxon>Papilionoideae</taxon>
        <taxon>50 kb inversion clade</taxon>
        <taxon>NPAAA clade</taxon>
        <taxon>Hologalegina</taxon>
        <taxon>IRL clade</taxon>
        <taxon>Cicereae</taxon>
        <taxon>Cicer</taxon>
    </lineage>
</organism>
<keyword evidence="2" id="KW-1185">Reference proteome</keyword>
<keyword evidence="1" id="KW-1133">Transmembrane helix</keyword>
<dbReference type="PANTHER" id="PTHR35475">
    <property type="entry name" value="WD REPEAT PROTEIN"/>
    <property type="match status" value="1"/>
</dbReference>
<feature type="transmembrane region" description="Helical" evidence="1">
    <location>
        <begin position="122"/>
        <end position="140"/>
    </location>
</feature>
<sequence>MTETMEDEISPLIGGEIEEVENENDVVERKIPEVEIHLFRQGKGPVVVFKSALGGYEQDQLEVRELLDKHGLKSIFAFNHQTRLRGVPVRFHPRNGRSLLSYRDGAVVYLDGEPKDSLVQPVTRILIGVALITLMIVIVSRDTPEWMKKLNFSSMNFSPWILACVVIVFTRMRKRTKDFLTKRGW</sequence>
<dbReference type="PANTHER" id="PTHR35475:SF1">
    <property type="entry name" value="WD REPEAT PROTEIN"/>
    <property type="match status" value="1"/>
</dbReference>
<dbReference type="eggNOG" id="ENOG502RXJ5">
    <property type="taxonomic scope" value="Eukaryota"/>
</dbReference>
<evidence type="ECO:0000313" key="3">
    <source>
        <dbReference type="RefSeq" id="XP_004489905.1"/>
    </source>
</evidence>
<reference evidence="3" key="2">
    <citation type="submission" date="2025-08" db="UniProtKB">
        <authorList>
            <consortium name="RefSeq"/>
        </authorList>
    </citation>
    <scope>IDENTIFICATION</scope>
    <source>
        <tissue evidence="3">Etiolated seedlings</tissue>
    </source>
</reference>
<dbReference type="AlphaFoldDB" id="A0A1S2XL34"/>
<keyword evidence="1" id="KW-0812">Transmembrane</keyword>
<gene>
    <name evidence="3" type="primary">LOC101498334</name>
</gene>
<feature type="transmembrane region" description="Helical" evidence="1">
    <location>
        <begin position="152"/>
        <end position="170"/>
    </location>
</feature>
<reference evidence="2" key="1">
    <citation type="journal article" date="2013" name="Nat. Biotechnol.">
        <title>Draft genome sequence of chickpea (Cicer arietinum) provides a resource for trait improvement.</title>
        <authorList>
            <person name="Varshney R.K."/>
            <person name="Song C."/>
            <person name="Saxena R.K."/>
            <person name="Azam S."/>
            <person name="Yu S."/>
            <person name="Sharpe A.G."/>
            <person name="Cannon S."/>
            <person name="Baek J."/>
            <person name="Rosen B.D."/>
            <person name="Tar'an B."/>
            <person name="Millan T."/>
            <person name="Zhang X."/>
            <person name="Ramsay L.D."/>
            <person name="Iwata A."/>
            <person name="Wang Y."/>
            <person name="Nelson W."/>
            <person name="Farmer A.D."/>
            <person name="Gaur P.M."/>
            <person name="Soderlund C."/>
            <person name="Penmetsa R.V."/>
            <person name="Xu C."/>
            <person name="Bharti A.K."/>
            <person name="He W."/>
            <person name="Winter P."/>
            <person name="Zhao S."/>
            <person name="Hane J.K."/>
            <person name="Carrasquilla-Garcia N."/>
            <person name="Condie J.A."/>
            <person name="Upadhyaya H.D."/>
            <person name="Luo M.C."/>
            <person name="Thudi M."/>
            <person name="Gowda C.L."/>
            <person name="Singh N.P."/>
            <person name="Lichtenzveig J."/>
            <person name="Gali K.K."/>
            <person name="Rubio J."/>
            <person name="Nadarajan N."/>
            <person name="Dolezel J."/>
            <person name="Bansal K.C."/>
            <person name="Xu X."/>
            <person name="Edwards D."/>
            <person name="Zhang G."/>
            <person name="Kahl G."/>
            <person name="Gil J."/>
            <person name="Singh K.B."/>
            <person name="Datta S.K."/>
            <person name="Jackson S.A."/>
            <person name="Wang J."/>
            <person name="Cook D.R."/>
        </authorList>
    </citation>
    <scope>NUCLEOTIDE SEQUENCE [LARGE SCALE GENOMIC DNA]</scope>
    <source>
        <strain evidence="2">cv. CDC Frontier</strain>
    </source>
</reference>
<dbReference type="STRING" id="3827.A0A1S2XL34"/>
<evidence type="ECO:0000256" key="1">
    <source>
        <dbReference type="SAM" id="Phobius"/>
    </source>
</evidence>
<name>A0A1S2XL34_CICAR</name>
<evidence type="ECO:0000313" key="2">
    <source>
        <dbReference type="Proteomes" id="UP000087171"/>
    </source>
</evidence>
<dbReference type="GeneID" id="101498334"/>
<dbReference type="RefSeq" id="XP_004489905.1">
    <property type="nucleotide sequence ID" value="XM_004489848.3"/>
</dbReference>
<proteinExistence type="predicted"/>
<dbReference type="PaxDb" id="3827-XP_004489905.1"/>
<accession>A0A1S2XL34</accession>
<keyword evidence="1" id="KW-0472">Membrane</keyword>
<dbReference type="KEGG" id="cam:101498334"/>
<protein>
    <submittedName>
        <fullName evidence="3">Uncharacterized protein LOC101498334</fullName>
    </submittedName>
</protein>
<dbReference type="OrthoDB" id="658712at2759"/>
<dbReference type="Proteomes" id="UP000087171">
    <property type="component" value="Chromosome Ca2"/>
</dbReference>